<protein>
    <submittedName>
        <fullName evidence="2">Uncharacterized protein</fullName>
    </submittedName>
</protein>
<reference evidence="2" key="1">
    <citation type="submission" date="2023-03" db="EMBL/GenBank/DDBJ databases">
        <title>Massive genome expansion in bonnet fungi (Mycena s.s.) driven by repeated elements and novel gene families across ecological guilds.</title>
        <authorList>
            <consortium name="Lawrence Berkeley National Laboratory"/>
            <person name="Harder C.B."/>
            <person name="Miyauchi S."/>
            <person name="Viragh M."/>
            <person name="Kuo A."/>
            <person name="Thoen E."/>
            <person name="Andreopoulos B."/>
            <person name="Lu D."/>
            <person name="Skrede I."/>
            <person name="Drula E."/>
            <person name="Henrissat B."/>
            <person name="Morin E."/>
            <person name="Kohler A."/>
            <person name="Barry K."/>
            <person name="LaButti K."/>
            <person name="Morin E."/>
            <person name="Salamov A."/>
            <person name="Lipzen A."/>
            <person name="Mereny Z."/>
            <person name="Hegedus B."/>
            <person name="Baldrian P."/>
            <person name="Stursova M."/>
            <person name="Weitz H."/>
            <person name="Taylor A."/>
            <person name="Grigoriev I.V."/>
            <person name="Nagy L.G."/>
            <person name="Martin F."/>
            <person name="Kauserud H."/>
        </authorList>
    </citation>
    <scope>NUCLEOTIDE SEQUENCE</scope>
    <source>
        <strain evidence="2">CBHHK182m</strain>
    </source>
</reference>
<sequence length="86" mass="8854">MAPSYLAYSGLALRAAIKRDGVPGAGADAQAATADSGLPTGVKIAIIVLAVLALGGIIVLRFRSGWKKRAKTQYAAKKLEESAGDR</sequence>
<keyword evidence="3" id="KW-1185">Reference proteome</keyword>
<gene>
    <name evidence="2" type="ORF">B0H16DRAFT_1714481</name>
</gene>
<feature type="transmembrane region" description="Helical" evidence="1">
    <location>
        <begin position="44"/>
        <end position="62"/>
    </location>
</feature>
<name>A0AAD7NS13_9AGAR</name>
<accession>A0AAD7NS13</accession>
<evidence type="ECO:0000313" key="2">
    <source>
        <dbReference type="EMBL" id="KAJ7772278.1"/>
    </source>
</evidence>
<dbReference type="Proteomes" id="UP001215598">
    <property type="component" value="Unassembled WGS sequence"/>
</dbReference>
<organism evidence="2 3">
    <name type="scientific">Mycena metata</name>
    <dbReference type="NCBI Taxonomy" id="1033252"/>
    <lineage>
        <taxon>Eukaryota</taxon>
        <taxon>Fungi</taxon>
        <taxon>Dikarya</taxon>
        <taxon>Basidiomycota</taxon>
        <taxon>Agaricomycotina</taxon>
        <taxon>Agaricomycetes</taxon>
        <taxon>Agaricomycetidae</taxon>
        <taxon>Agaricales</taxon>
        <taxon>Marasmiineae</taxon>
        <taxon>Mycenaceae</taxon>
        <taxon>Mycena</taxon>
    </lineage>
</organism>
<keyword evidence="1" id="KW-0472">Membrane</keyword>
<evidence type="ECO:0000313" key="3">
    <source>
        <dbReference type="Proteomes" id="UP001215598"/>
    </source>
</evidence>
<keyword evidence="1" id="KW-1133">Transmembrane helix</keyword>
<dbReference type="EMBL" id="JARKIB010000014">
    <property type="protein sequence ID" value="KAJ7772278.1"/>
    <property type="molecule type" value="Genomic_DNA"/>
</dbReference>
<evidence type="ECO:0000256" key="1">
    <source>
        <dbReference type="SAM" id="Phobius"/>
    </source>
</evidence>
<keyword evidence="1" id="KW-0812">Transmembrane</keyword>
<dbReference type="AlphaFoldDB" id="A0AAD7NS13"/>
<proteinExistence type="predicted"/>
<comment type="caution">
    <text evidence="2">The sequence shown here is derived from an EMBL/GenBank/DDBJ whole genome shotgun (WGS) entry which is preliminary data.</text>
</comment>